<evidence type="ECO:0000256" key="1">
    <source>
        <dbReference type="SAM" id="Coils"/>
    </source>
</evidence>
<dbReference type="OrthoDB" id="9757917at2"/>
<dbReference type="SUPFAM" id="SSF52540">
    <property type="entry name" value="P-loop containing nucleoside triphosphate hydrolases"/>
    <property type="match status" value="2"/>
</dbReference>
<dbReference type="EMBL" id="SUMC01000007">
    <property type="protein sequence ID" value="TKA11830.1"/>
    <property type="molecule type" value="Genomic_DNA"/>
</dbReference>
<dbReference type="InterPro" id="IPR041679">
    <property type="entry name" value="DNA2/NAM7-like_C"/>
</dbReference>
<dbReference type="InterPro" id="IPR047187">
    <property type="entry name" value="SF1_C_Upf1"/>
</dbReference>
<feature type="domain" description="Restriction endonuclease type II-like" evidence="4">
    <location>
        <begin position="1357"/>
        <end position="1450"/>
    </location>
</feature>
<dbReference type="Pfam" id="PF18741">
    <property type="entry name" value="MTES_1575"/>
    <property type="match status" value="1"/>
</dbReference>
<keyword evidence="5" id="KW-0808">Transferase</keyword>
<dbReference type="PANTHER" id="PTHR10887">
    <property type="entry name" value="DNA2/NAM7 HELICASE FAMILY"/>
    <property type="match status" value="1"/>
</dbReference>
<dbReference type="Gene3D" id="3.40.960.10">
    <property type="entry name" value="VSR Endonuclease"/>
    <property type="match status" value="1"/>
</dbReference>
<proteinExistence type="predicted"/>
<reference evidence="5 6" key="1">
    <citation type="submission" date="2019-04" db="EMBL/GenBank/DDBJ databases">
        <title>Streptomyces oryziradicis sp. nov., a novel actinomycete isolated from rhizosphere soil of rice (Oryza sativa L.).</title>
        <authorList>
            <person name="Li C."/>
        </authorList>
    </citation>
    <scope>NUCLEOTIDE SEQUENCE [LARGE SCALE GENOMIC DNA]</scope>
    <source>
        <strain evidence="5 6">NEAU-C40</strain>
    </source>
</reference>
<name>A0A4U0SP60_9ACTN</name>
<feature type="coiled-coil region" evidence="1">
    <location>
        <begin position="464"/>
        <end position="491"/>
    </location>
</feature>
<dbReference type="Proteomes" id="UP000305778">
    <property type="component" value="Unassembled WGS sequence"/>
</dbReference>
<evidence type="ECO:0000259" key="3">
    <source>
        <dbReference type="Pfam" id="PF13087"/>
    </source>
</evidence>
<keyword evidence="1" id="KW-0175">Coiled coil</keyword>
<dbReference type="InterPro" id="IPR041677">
    <property type="entry name" value="DNA2/NAM7_AAA_11"/>
</dbReference>
<evidence type="ECO:0000259" key="4">
    <source>
        <dbReference type="Pfam" id="PF18741"/>
    </source>
</evidence>
<sequence length="1498" mass="165414">MRAFVRTAHKPVRDCGQLEDVLWLSGLPDSVPRPRATADGILMKVDHRPRRPAPQIPKELTGWLSPEVVAQPTAQEPELAETGPGRGWVEDENGEWIEVDWIRREDAAEVLSAYTRWLPLWGKWSSIERANDPHRKLHRRLRRIARRMQEEGDVYEAVLAVGLLSGGQDHPDGRVRRHLLTAPVVFTVKPDTVEITVALVPDAPLRLEDRDFLDEEDGYSSELLAALRTRVEGGDLHPLSPEIEGVLAQWCDRAMGEGRTVRFTAAWDQAERTRSSEPGLQVLLAPALVLRERGRSAITGFYEAITRELSRPGAVSPLGLAQLLQPLEAPERLAWASAGGGPVQPALGPDPLFPLRANAAQRRVLHRLQQDTGVVVQGPPGTGKTHTIANLVCALLADGKRVLVTSEKDQALRVLRDQLPDELRELCVLQTDARSGGAEDVERSVRALSNRASTTSPQQLAESIEDLSALRRRLSDEAAGLRDELRALREAEWYEHPEVAPGYRGRLAEIVEAVAGDEERFGWLPALPAGAPDAPSVTADEARRILAIVARHGRGVLDDIAARCPDPDDLPTPEEFAAAVARVKAAEEARAQAGADSVADQIAGHGPELVGVLREHMEQAVQVLQRQGLSVALGAWDSDSWQSTALSDLLARKRSFLWDQIRNASRQAEQTRQALLGLNFAHVGVPEGLGAAETSRLVCAGQALQEYLVQNKPLHKRFKTAVEKEAKDLLERCTVDGRAPRTAAEVGAAVAHLQARLSVEQLSARWADVGAPAPGGPVAAVLSELLDRIAVLGAITAFADQAAAVRAALEQARIPVSVQKPQEWQDVRASTVHALDHLAAQQAQRDLEQLSRALPAPTARSVPELAVVHRAAADRDPQAYQDAVTALTRAYTREADRREARKLLERLEAEHPQLARLLGETPSDSAWAARLEALEAAWAWRRARAFVEQMLVPGREGVLEARLDEAEEHLQDTVKHLAAAHALRHCLLRMSAAQRQALSAYATAMSNAGKGTSALSRRHLKAARSAMRVASGAVPAWVMPVKQVAQLIAPERDSFDVVIVDEASQVGLEGVMLLWLAPRVVIVGDDQQCAPAYTGGKHDRLNQRFDELFPDMEHWQREGFSPKSNLYALLTQTFSQVIRLTEHFRCMPEIIHWSSGQFYNYELQPLRQYGADRLTPLKVVHVPNGHCEGFGDRLFNRPEAERIVATLKELTADPAYAKRTFGVVVLRSGGAQVRLIEDLIDTELDAPVRERHEIRVGTPAQFQGDERDVILLSMVIDQDHTRALTSLGDGRRLNVAASRARDQMWLFSSVTTDQLSSSDLRHNLLTYMQSTPALQHTPPELADVTPHTRQDPFQSLFEQRVFLRIRERGYHVVPQWRANGKLIDLVVVGEKGRLAVECDGSPYHSTSQQIRDDYERERELRRAGWRFWRVRSSEFALNPDRALEPLWQRLGSLGIQPGARIESVADAQSTWAPITLADDTDETGDEADDVLAGVTRGA</sequence>
<evidence type="ECO:0000259" key="2">
    <source>
        <dbReference type="Pfam" id="PF13086"/>
    </source>
</evidence>
<dbReference type="InterPro" id="IPR049468">
    <property type="entry name" value="Restrct_endonuc-II-like_dom"/>
</dbReference>
<dbReference type="InterPro" id="IPR045055">
    <property type="entry name" value="DNA2/NAM7-like"/>
</dbReference>
<gene>
    <name evidence="5" type="ORF">FCI23_10775</name>
</gene>
<protein>
    <submittedName>
        <fullName evidence="5">Histidine kinase</fullName>
    </submittedName>
</protein>
<feature type="domain" description="DNA2/NAM7 helicase-like C-terminal" evidence="3">
    <location>
        <begin position="1130"/>
        <end position="1308"/>
    </location>
</feature>
<evidence type="ECO:0000313" key="6">
    <source>
        <dbReference type="Proteomes" id="UP000305778"/>
    </source>
</evidence>
<dbReference type="GO" id="GO:0004386">
    <property type="term" value="F:helicase activity"/>
    <property type="evidence" value="ECO:0007669"/>
    <property type="project" value="InterPro"/>
</dbReference>
<evidence type="ECO:0000313" key="5">
    <source>
        <dbReference type="EMBL" id="TKA11830.1"/>
    </source>
</evidence>
<dbReference type="CDD" id="cd18808">
    <property type="entry name" value="SF1_C_Upf1"/>
    <property type="match status" value="1"/>
</dbReference>
<accession>A0A4U0SP60</accession>
<keyword evidence="5" id="KW-0418">Kinase</keyword>
<dbReference type="Gene3D" id="3.40.50.300">
    <property type="entry name" value="P-loop containing nucleotide triphosphate hydrolases"/>
    <property type="match status" value="3"/>
</dbReference>
<dbReference type="GO" id="GO:0016301">
    <property type="term" value="F:kinase activity"/>
    <property type="evidence" value="ECO:0007669"/>
    <property type="project" value="UniProtKB-KW"/>
</dbReference>
<dbReference type="Pfam" id="PF13086">
    <property type="entry name" value="AAA_11"/>
    <property type="match status" value="1"/>
</dbReference>
<dbReference type="PANTHER" id="PTHR10887:SF495">
    <property type="entry name" value="HELICASE SENATAXIN ISOFORM X1-RELATED"/>
    <property type="match status" value="1"/>
</dbReference>
<comment type="caution">
    <text evidence="5">The sequence shown here is derived from an EMBL/GenBank/DDBJ whole genome shotgun (WGS) entry which is preliminary data.</text>
</comment>
<dbReference type="Pfam" id="PF13087">
    <property type="entry name" value="AAA_12"/>
    <property type="match status" value="1"/>
</dbReference>
<dbReference type="InterPro" id="IPR027417">
    <property type="entry name" value="P-loop_NTPase"/>
</dbReference>
<dbReference type="InterPro" id="IPR011335">
    <property type="entry name" value="Restrct_endonuc-II-like"/>
</dbReference>
<dbReference type="SUPFAM" id="SSF52980">
    <property type="entry name" value="Restriction endonuclease-like"/>
    <property type="match status" value="1"/>
</dbReference>
<organism evidence="5 6">
    <name type="scientific">Actinacidiphila oryziradicis</name>
    <dbReference type="NCBI Taxonomy" id="2571141"/>
    <lineage>
        <taxon>Bacteria</taxon>
        <taxon>Bacillati</taxon>
        <taxon>Actinomycetota</taxon>
        <taxon>Actinomycetes</taxon>
        <taxon>Kitasatosporales</taxon>
        <taxon>Streptomycetaceae</taxon>
        <taxon>Actinacidiphila</taxon>
    </lineage>
</organism>
<feature type="domain" description="DNA2/NAM7 helicase helicase" evidence="2">
    <location>
        <begin position="358"/>
        <end position="486"/>
    </location>
</feature>
<keyword evidence="6" id="KW-1185">Reference proteome</keyword>